<keyword evidence="2" id="KW-1185">Reference proteome</keyword>
<dbReference type="Proteomes" id="UP000324832">
    <property type="component" value="Unassembled WGS sequence"/>
</dbReference>
<proteinExistence type="predicted"/>
<gene>
    <name evidence="1" type="ORF">LSINAPIS_LOCUS15027</name>
</gene>
<protein>
    <submittedName>
        <fullName evidence="1">Uncharacterized protein</fullName>
    </submittedName>
</protein>
<reference evidence="1 2" key="1">
    <citation type="submission" date="2017-07" db="EMBL/GenBank/DDBJ databases">
        <authorList>
            <person name="Talla V."/>
            <person name="Backstrom N."/>
        </authorList>
    </citation>
    <scope>NUCLEOTIDE SEQUENCE [LARGE SCALE GENOMIC DNA]</scope>
</reference>
<dbReference type="AlphaFoldDB" id="A0A5E4R4F5"/>
<evidence type="ECO:0000313" key="1">
    <source>
        <dbReference type="EMBL" id="VVD05508.1"/>
    </source>
</evidence>
<dbReference type="EMBL" id="FZQP02006980">
    <property type="protein sequence ID" value="VVD05508.1"/>
    <property type="molecule type" value="Genomic_DNA"/>
</dbReference>
<name>A0A5E4R4F5_9NEOP</name>
<accession>A0A5E4R4F5</accession>
<sequence length="76" mass="7899">MAHAKIEYHFGVGGLPPAVSRVLAPGWGPGACCAGGSECVRRGQSAAGMCFRSVVVSRGRHAARISCVSRLKCDEL</sequence>
<evidence type="ECO:0000313" key="2">
    <source>
        <dbReference type="Proteomes" id="UP000324832"/>
    </source>
</evidence>
<organism evidence="1 2">
    <name type="scientific">Leptidea sinapis</name>
    <dbReference type="NCBI Taxonomy" id="189913"/>
    <lineage>
        <taxon>Eukaryota</taxon>
        <taxon>Metazoa</taxon>
        <taxon>Ecdysozoa</taxon>
        <taxon>Arthropoda</taxon>
        <taxon>Hexapoda</taxon>
        <taxon>Insecta</taxon>
        <taxon>Pterygota</taxon>
        <taxon>Neoptera</taxon>
        <taxon>Endopterygota</taxon>
        <taxon>Lepidoptera</taxon>
        <taxon>Glossata</taxon>
        <taxon>Ditrysia</taxon>
        <taxon>Papilionoidea</taxon>
        <taxon>Pieridae</taxon>
        <taxon>Dismorphiinae</taxon>
        <taxon>Leptidea</taxon>
    </lineage>
</organism>